<keyword evidence="5 6" id="KW-0472">Membrane</keyword>
<evidence type="ECO:0000313" key="8">
    <source>
        <dbReference type="EMBL" id="EHI59058.1"/>
    </source>
</evidence>
<sequence length="637" mass="73248">MNNKLLKTNLLVSVILIVGFALTAIFSYRANYSASLDDIEHISALSAEGIYYQLTTRFTKPVNVSLTMAHDSLLEEHLKVEQEHLEDPLYIETTKEYLRAYQEKYDFSSVFLVSTATGRYYNFNGCDRVLVEGDSENTWYFDLLDSEEEYSLNVDNDEVVGASNAITVFVNCKIMDEQGGVLGIVGVGIRIDHLMELLKSYEEKYHVEACLINERGIIEISTTNTGYEAVDWFTLHGQERIREQVLSWKDDTANLEVWTDSSQSGDDYVVSRYIPELSWSLLVQQDTSEIVKEMNAQLCQSGIILAFIVLTVLVVTTSVIRNFNRQILKLQEERHTYFEKATKQLYDDIYELNITKDCAVGERTERYFERLGAVGLPYSQCLEVIAGKQIKEEYREGYVTTFKPEHVAREYENGNNHLCYEFMITEDGTNYFWMRIDAYIFYSSEDDSLHMFVYRKNIDADKKKELRAEWDEMTGFYTKKATERMIDRRLLEETNRKSAFFIFDIDDFKQTNDRFGHAFGDFCIRSFTAIIRSHFGEHDILGRVGGDEFVAFVSGIEMEQVVKLAEALTAALNTVCTNETGSWNMSASIGVAMAPRDGTDFKSLYQKADEALYETKKRGKNGYTVFSGGEREKNNRL</sequence>
<evidence type="ECO:0000256" key="3">
    <source>
        <dbReference type="ARBA" id="ARBA00022692"/>
    </source>
</evidence>
<evidence type="ECO:0000256" key="5">
    <source>
        <dbReference type="ARBA" id="ARBA00023136"/>
    </source>
</evidence>
<dbReference type="InterPro" id="IPR043128">
    <property type="entry name" value="Rev_trsase/Diguanyl_cyclase"/>
</dbReference>
<dbReference type="NCBIfam" id="TIGR00254">
    <property type="entry name" value="GGDEF"/>
    <property type="match status" value="1"/>
</dbReference>
<dbReference type="AlphaFoldDB" id="G5IHL1"/>
<evidence type="ECO:0000256" key="2">
    <source>
        <dbReference type="ARBA" id="ARBA00022475"/>
    </source>
</evidence>
<keyword evidence="3 6" id="KW-0812">Transmembrane</keyword>
<dbReference type="OrthoDB" id="9759607at2"/>
<dbReference type="Pfam" id="PF00990">
    <property type="entry name" value="GGDEF"/>
    <property type="match status" value="1"/>
</dbReference>
<comment type="caution">
    <text evidence="8">The sequence shown here is derived from an EMBL/GenBank/DDBJ whole genome shotgun (WGS) entry which is preliminary data.</text>
</comment>
<evidence type="ECO:0000256" key="1">
    <source>
        <dbReference type="ARBA" id="ARBA00004651"/>
    </source>
</evidence>
<dbReference type="InterPro" id="IPR029787">
    <property type="entry name" value="Nucleotide_cyclase"/>
</dbReference>
<dbReference type="Gene3D" id="3.30.70.270">
    <property type="match status" value="1"/>
</dbReference>
<evidence type="ECO:0000256" key="4">
    <source>
        <dbReference type="ARBA" id="ARBA00022989"/>
    </source>
</evidence>
<accession>G5IHL1</accession>
<dbReference type="PATRIC" id="fig|742737.3.peg.2987"/>
<dbReference type="SMART" id="SM00267">
    <property type="entry name" value="GGDEF"/>
    <property type="match status" value="1"/>
</dbReference>
<dbReference type="HOGENOM" id="CLU_029518_0_0_9"/>
<gene>
    <name evidence="8" type="ORF">HMPREF9473_02989</name>
</gene>
<reference evidence="8 9" key="1">
    <citation type="submission" date="2011-08" db="EMBL/GenBank/DDBJ databases">
        <title>The Genome Sequence of Clostridium hathewayi WAL-18680.</title>
        <authorList>
            <consortium name="The Broad Institute Genome Sequencing Platform"/>
            <person name="Earl A."/>
            <person name="Ward D."/>
            <person name="Feldgarden M."/>
            <person name="Gevers D."/>
            <person name="Finegold S.M."/>
            <person name="Summanen P.H."/>
            <person name="Molitoris D.R."/>
            <person name="Song M."/>
            <person name="Daigneault M."/>
            <person name="Allen-Vercoe E."/>
            <person name="Young S.K."/>
            <person name="Zeng Q."/>
            <person name="Gargeya S."/>
            <person name="Fitzgerald M."/>
            <person name="Haas B."/>
            <person name="Abouelleil A."/>
            <person name="Alvarado L."/>
            <person name="Arachchi H.M."/>
            <person name="Berlin A."/>
            <person name="Brown A."/>
            <person name="Chapman S.B."/>
            <person name="Chen Z."/>
            <person name="Dunbar C."/>
            <person name="Freedman E."/>
            <person name="Gearin G."/>
            <person name="Gellesch M."/>
            <person name="Goldberg J."/>
            <person name="Griggs A."/>
            <person name="Gujja S."/>
            <person name="Heiman D."/>
            <person name="Howarth C."/>
            <person name="Larson L."/>
            <person name="Lui A."/>
            <person name="MacDonald P.J.P."/>
            <person name="Montmayeur A."/>
            <person name="Murphy C."/>
            <person name="Neiman D."/>
            <person name="Pearson M."/>
            <person name="Priest M."/>
            <person name="Roberts A."/>
            <person name="Saif S."/>
            <person name="Shea T."/>
            <person name="Shenoy N."/>
            <person name="Sisk P."/>
            <person name="Stolte C."/>
            <person name="Sykes S."/>
            <person name="Wortman J."/>
            <person name="Nusbaum C."/>
            <person name="Birren B."/>
        </authorList>
    </citation>
    <scope>NUCLEOTIDE SEQUENCE [LARGE SCALE GENOMIC DNA]</scope>
    <source>
        <strain evidence="8 9">WAL-18680</strain>
    </source>
</reference>
<keyword evidence="9" id="KW-1185">Reference proteome</keyword>
<dbReference type="PANTHER" id="PTHR45138:SF9">
    <property type="entry name" value="DIGUANYLATE CYCLASE DGCM-RELATED"/>
    <property type="match status" value="1"/>
</dbReference>
<dbReference type="InterPro" id="IPR000160">
    <property type="entry name" value="GGDEF_dom"/>
</dbReference>
<keyword evidence="2" id="KW-1003">Cell membrane</keyword>
<organism evidence="8 9">
    <name type="scientific">Hungatella hathewayi WAL-18680</name>
    <dbReference type="NCBI Taxonomy" id="742737"/>
    <lineage>
        <taxon>Bacteria</taxon>
        <taxon>Bacillati</taxon>
        <taxon>Bacillota</taxon>
        <taxon>Clostridia</taxon>
        <taxon>Lachnospirales</taxon>
        <taxon>Lachnospiraceae</taxon>
        <taxon>Hungatella</taxon>
    </lineage>
</organism>
<feature type="domain" description="GGDEF" evidence="7">
    <location>
        <begin position="496"/>
        <end position="628"/>
    </location>
</feature>
<dbReference type="GO" id="GO:0052621">
    <property type="term" value="F:diguanylate cyclase activity"/>
    <property type="evidence" value="ECO:0007669"/>
    <property type="project" value="TreeGrafter"/>
</dbReference>
<dbReference type="EMBL" id="ADLN01000078">
    <property type="protein sequence ID" value="EHI59058.1"/>
    <property type="molecule type" value="Genomic_DNA"/>
</dbReference>
<evidence type="ECO:0000259" key="7">
    <source>
        <dbReference type="PROSITE" id="PS50887"/>
    </source>
</evidence>
<dbReference type="SUPFAM" id="SSF55073">
    <property type="entry name" value="Nucleotide cyclase"/>
    <property type="match status" value="1"/>
</dbReference>
<comment type="subcellular location">
    <subcellularLocation>
        <location evidence="1">Cell membrane</location>
        <topology evidence="1">Multi-pass membrane protein</topology>
    </subcellularLocation>
</comment>
<keyword evidence="4 6" id="KW-1133">Transmembrane helix</keyword>
<feature type="transmembrane region" description="Helical" evidence="6">
    <location>
        <begin position="302"/>
        <end position="320"/>
    </location>
</feature>
<dbReference type="Pfam" id="PF02743">
    <property type="entry name" value="dCache_1"/>
    <property type="match status" value="1"/>
</dbReference>
<dbReference type="InterPro" id="IPR050469">
    <property type="entry name" value="Diguanylate_Cyclase"/>
</dbReference>
<dbReference type="Gene3D" id="3.30.450.20">
    <property type="entry name" value="PAS domain"/>
    <property type="match status" value="1"/>
</dbReference>
<dbReference type="PROSITE" id="PS50887">
    <property type="entry name" value="GGDEF"/>
    <property type="match status" value="1"/>
</dbReference>
<protein>
    <recommendedName>
        <fullName evidence="7">GGDEF domain-containing protein</fullName>
    </recommendedName>
</protein>
<dbReference type="InterPro" id="IPR033479">
    <property type="entry name" value="dCache_1"/>
</dbReference>
<proteinExistence type="predicted"/>
<dbReference type="GO" id="GO:0005886">
    <property type="term" value="C:plasma membrane"/>
    <property type="evidence" value="ECO:0007669"/>
    <property type="project" value="UniProtKB-SubCell"/>
</dbReference>
<dbReference type="Proteomes" id="UP000005384">
    <property type="component" value="Unassembled WGS sequence"/>
</dbReference>
<name>G5IHL1_9FIRM</name>
<dbReference type="CDD" id="cd01949">
    <property type="entry name" value="GGDEF"/>
    <property type="match status" value="1"/>
</dbReference>
<evidence type="ECO:0000313" key="9">
    <source>
        <dbReference type="Proteomes" id="UP000005384"/>
    </source>
</evidence>
<dbReference type="PANTHER" id="PTHR45138">
    <property type="entry name" value="REGULATORY COMPONENTS OF SENSORY TRANSDUCTION SYSTEM"/>
    <property type="match status" value="1"/>
</dbReference>
<dbReference type="RefSeq" id="WP_006780965.1">
    <property type="nucleotide sequence ID" value="NZ_CP040506.1"/>
</dbReference>
<evidence type="ECO:0000256" key="6">
    <source>
        <dbReference type="SAM" id="Phobius"/>
    </source>
</evidence>